<dbReference type="OrthoDB" id="9554422at2"/>
<evidence type="ECO:0000313" key="1">
    <source>
        <dbReference type="EMBL" id="RPE05535.1"/>
    </source>
</evidence>
<dbReference type="EMBL" id="RPDH01000003">
    <property type="protein sequence ID" value="RPE05535.1"/>
    <property type="molecule type" value="Genomic_DNA"/>
</dbReference>
<keyword evidence="2" id="KW-1185">Reference proteome</keyword>
<proteinExistence type="predicted"/>
<reference evidence="1 2" key="1">
    <citation type="submission" date="2018-11" db="EMBL/GenBank/DDBJ databases">
        <title>Chitinophaga lutea sp.nov., isolate from arsenic contaminated soil.</title>
        <authorList>
            <person name="Zong Y."/>
        </authorList>
    </citation>
    <scope>NUCLEOTIDE SEQUENCE [LARGE SCALE GENOMIC DNA]</scope>
    <source>
        <strain evidence="1 2">ZY74</strain>
    </source>
</reference>
<sequence length="74" mass="8251">MSKQQKAKETQGYQAKPVMPFCINCQHFTSKVEQVKSAWSVGTYTRESEVRCGIGGFAIKKQGTCNSFTAKIDQ</sequence>
<dbReference type="RefSeq" id="WP_123849177.1">
    <property type="nucleotide sequence ID" value="NZ_RPDH01000003.1"/>
</dbReference>
<dbReference type="Proteomes" id="UP000278351">
    <property type="component" value="Unassembled WGS sequence"/>
</dbReference>
<comment type="caution">
    <text evidence="1">The sequence shown here is derived from an EMBL/GenBank/DDBJ whole genome shotgun (WGS) entry which is preliminary data.</text>
</comment>
<accession>A0A3N4PBQ9</accession>
<protein>
    <submittedName>
        <fullName evidence="1">Uncharacterized protein</fullName>
    </submittedName>
</protein>
<name>A0A3N4PBQ9_9BACT</name>
<organism evidence="1 2">
    <name type="scientific">Chitinophaga lutea</name>
    <dbReference type="NCBI Taxonomy" id="2488634"/>
    <lineage>
        <taxon>Bacteria</taxon>
        <taxon>Pseudomonadati</taxon>
        <taxon>Bacteroidota</taxon>
        <taxon>Chitinophagia</taxon>
        <taxon>Chitinophagales</taxon>
        <taxon>Chitinophagaceae</taxon>
        <taxon>Chitinophaga</taxon>
    </lineage>
</organism>
<gene>
    <name evidence="1" type="ORF">EGT74_24435</name>
</gene>
<evidence type="ECO:0000313" key="2">
    <source>
        <dbReference type="Proteomes" id="UP000278351"/>
    </source>
</evidence>
<dbReference type="AlphaFoldDB" id="A0A3N4PBQ9"/>